<feature type="region of interest" description="Disordered" evidence="6">
    <location>
        <begin position="434"/>
        <end position="454"/>
    </location>
</feature>
<keyword evidence="3 4" id="KW-0862">Zinc</keyword>
<evidence type="ECO:0000313" key="9">
    <source>
        <dbReference type="Proteomes" id="UP000624244"/>
    </source>
</evidence>
<evidence type="ECO:0000313" key="8">
    <source>
        <dbReference type="EMBL" id="KAF5852950.1"/>
    </source>
</evidence>
<dbReference type="InterPro" id="IPR036855">
    <property type="entry name" value="Znf_CCCH_sf"/>
</dbReference>
<accession>A0A8H5ZRK3</accession>
<dbReference type="PROSITE" id="PS50103">
    <property type="entry name" value="ZF_C3H1"/>
    <property type="match status" value="1"/>
</dbReference>
<dbReference type="PANTHER" id="PTHR37543:SF1">
    <property type="entry name" value="CCCH ZINC FINGER DNA BINDING PROTEIN (AFU_ORTHOLOGUE AFUA_5G12760)"/>
    <property type="match status" value="1"/>
</dbReference>
<comment type="caution">
    <text evidence="8">The sequence shown here is derived from an EMBL/GenBank/DDBJ whole genome shotgun (WGS) entry which is preliminary data.</text>
</comment>
<dbReference type="SMART" id="SM00356">
    <property type="entry name" value="ZnF_C3H1"/>
    <property type="match status" value="2"/>
</dbReference>
<dbReference type="AlphaFoldDB" id="A0A8H5ZRK3"/>
<feature type="compositionally biased region" description="Polar residues" evidence="6">
    <location>
        <begin position="434"/>
        <end position="449"/>
    </location>
</feature>
<organism evidence="8 9">
    <name type="scientific">Cochliobolus sativus</name>
    <name type="common">Common root rot and spot blotch fungus</name>
    <name type="synonym">Bipolaris sorokiniana</name>
    <dbReference type="NCBI Taxonomy" id="45130"/>
    <lineage>
        <taxon>Eukaryota</taxon>
        <taxon>Fungi</taxon>
        <taxon>Dikarya</taxon>
        <taxon>Ascomycota</taxon>
        <taxon>Pezizomycotina</taxon>
        <taxon>Dothideomycetes</taxon>
        <taxon>Pleosporomycetidae</taxon>
        <taxon>Pleosporales</taxon>
        <taxon>Pleosporineae</taxon>
        <taxon>Pleosporaceae</taxon>
        <taxon>Bipolaris</taxon>
    </lineage>
</organism>
<dbReference type="Gene3D" id="4.10.1000.10">
    <property type="entry name" value="Zinc finger, CCCH-type"/>
    <property type="match status" value="1"/>
</dbReference>
<feature type="region of interest" description="Disordered" evidence="6">
    <location>
        <begin position="597"/>
        <end position="640"/>
    </location>
</feature>
<evidence type="ECO:0000256" key="5">
    <source>
        <dbReference type="SAM" id="Coils"/>
    </source>
</evidence>
<feature type="region of interest" description="Disordered" evidence="6">
    <location>
        <begin position="300"/>
        <end position="377"/>
    </location>
</feature>
<feature type="coiled-coil region" evidence="5">
    <location>
        <begin position="28"/>
        <end position="55"/>
    </location>
</feature>
<reference evidence="8" key="1">
    <citation type="submission" date="2019-11" db="EMBL/GenBank/DDBJ databases">
        <title>Bipolaris sorokiniana Genome sequencing.</title>
        <authorList>
            <person name="Wang H."/>
        </authorList>
    </citation>
    <scope>NUCLEOTIDE SEQUENCE</scope>
</reference>
<feature type="compositionally biased region" description="Acidic residues" evidence="6">
    <location>
        <begin position="343"/>
        <end position="355"/>
    </location>
</feature>
<evidence type="ECO:0000256" key="3">
    <source>
        <dbReference type="ARBA" id="ARBA00022833"/>
    </source>
</evidence>
<dbReference type="Pfam" id="PF25542">
    <property type="entry name" value="zf-CCCH_12"/>
    <property type="match status" value="1"/>
</dbReference>
<dbReference type="PANTHER" id="PTHR37543">
    <property type="entry name" value="CCCH ZINC FINGER DNA BINDING PROTEIN (AFU_ORTHOLOGUE AFUA_5G12760)"/>
    <property type="match status" value="1"/>
</dbReference>
<dbReference type="InterPro" id="IPR057654">
    <property type="entry name" value="Znf-CCCH_tandem"/>
</dbReference>
<evidence type="ECO:0000256" key="4">
    <source>
        <dbReference type="PROSITE-ProRule" id="PRU00723"/>
    </source>
</evidence>
<evidence type="ECO:0000256" key="1">
    <source>
        <dbReference type="ARBA" id="ARBA00022723"/>
    </source>
</evidence>
<dbReference type="GO" id="GO:0008270">
    <property type="term" value="F:zinc ion binding"/>
    <property type="evidence" value="ECO:0007669"/>
    <property type="project" value="UniProtKB-KW"/>
</dbReference>
<evidence type="ECO:0000256" key="2">
    <source>
        <dbReference type="ARBA" id="ARBA00022771"/>
    </source>
</evidence>
<evidence type="ECO:0000259" key="7">
    <source>
        <dbReference type="PROSITE" id="PS50103"/>
    </source>
</evidence>
<gene>
    <name evidence="8" type="ORF">GGP41_001500</name>
</gene>
<keyword evidence="5" id="KW-0175">Coiled coil</keyword>
<dbReference type="InterPro" id="IPR000571">
    <property type="entry name" value="Znf_CCCH"/>
</dbReference>
<feature type="zinc finger region" description="C3H1-type" evidence="4">
    <location>
        <begin position="379"/>
        <end position="405"/>
    </location>
</feature>
<dbReference type="EMBL" id="WNKQ01000002">
    <property type="protein sequence ID" value="KAF5852950.1"/>
    <property type="molecule type" value="Genomic_DNA"/>
</dbReference>
<dbReference type="InterPro" id="IPR057683">
    <property type="entry name" value="DUF7923"/>
</dbReference>
<proteinExistence type="predicted"/>
<name>A0A8H5ZRK3_COCSA</name>
<dbReference type="SUPFAM" id="SSF90229">
    <property type="entry name" value="CCCH zinc finger"/>
    <property type="match status" value="1"/>
</dbReference>
<evidence type="ECO:0000256" key="6">
    <source>
        <dbReference type="SAM" id="MobiDB-lite"/>
    </source>
</evidence>
<feature type="domain" description="C3H1-type" evidence="7">
    <location>
        <begin position="379"/>
        <end position="405"/>
    </location>
</feature>
<dbReference type="Proteomes" id="UP000624244">
    <property type="component" value="Unassembled WGS sequence"/>
</dbReference>
<dbReference type="Pfam" id="PF25540">
    <property type="entry name" value="DUF7923"/>
    <property type="match status" value="1"/>
</dbReference>
<sequence length="640" mass="71868">MLPEKKIDSLGARLEQFKERDQERRIDLDNLLAEYRQLLNEYKVLKKAYEDMVTNTISKPFTVGTPTVTAAKKPLDSYVLVLVDGNDYIFNEELIRDKEEGGMRAARKLNDAIEKYIQSISQTVPRRVIVRIYADLTNLSKQLARLKLTGMEKRSLASFTSGFTRALSLFDFIDTLDEEGTRIKIRDQFKFASEDAACSHILFAACNDPAYQSLLVSYNGARDKVTLVQGGKWHPEFHQFNLEVTQFPTVFSWSGVSSVPPVNKPATPIPLKQKALLQQPILKPGLAALHKESWRRNDSVSVAESASGRFSPALTNGLQPPHGSSWRRSGPVSATESAFGDSSPEESNDFVEPEPEPARWDSPPLRDQAPQSMLTGPVKKKPVCRHFQKGFCRAGGKCTFPHDPSSLTSSVNGGDGGQDSKLLLSPTLHALSESSWAQAPAESSQTSQAPLGDRSRISSVLPEESVPGFIPVNKNLQRLDPYYPQPSAHDWKAYNTRFHKAKPCNAFHLEGSCTSYDCKFDHSELDAQVRRVLEYLVKRTPCPRKSECRRKLCIFGHLCQKEDCKGPKSTGQKKCWFKPDQHYSLEDCRPMSWVPIEEEEQEEEQEEKQEEERSATGGGYDGGKGDVGHHLEMEQVDLMW</sequence>
<dbReference type="Pfam" id="PF25543">
    <property type="entry name" value="zf-CCCH_tandem"/>
    <property type="match status" value="1"/>
</dbReference>
<feature type="compositionally biased region" description="Acidic residues" evidence="6">
    <location>
        <begin position="597"/>
        <end position="609"/>
    </location>
</feature>
<keyword evidence="1 4" id="KW-0479">Metal-binding</keyword>
<dbReference type="Pfam" id="PF00642">
    <property type="entry name" value="zf-CCCH"/>
    <property type="match status" value="1"/>
</dbReference>
<keyword evidence="2 4" id="KW-0863">Zinc-finger</keyword>
<feature type="compositionally biased region" description="Basic and acidic residues" evidence="6">
    <location>
        <begin position="623"/>
        <end position="633"/>
    </location>
</feature>
<protein>
    <recommendedName>
        <fullName evidence="7">C3H1-type domain-containing protein</fullName>
    </recommendedName>
</protein>